<proteinExistence type="predicted"/>
<dbReference type="InterPro" id="IPR000089">
    <property type="entry name" value="Biotin_lipoyl"/>
</dbReference>
<keyword evidence="4" id="KW-0012">Acyltransferase</keyword>
<dbReference type="CDD" id="cd06849">
    <property type="entry name" value="lipoyl_domain"/>
    <property type="match status" value="1"/>
</dbReference>
<reference evidence="6" key="2">
    <citation type="journal article" date="2014" name="ISME J.">
        <title>Microbial stratification in low pH oxic and suboxic macroscopic growths along an acid mine drainage.</title>
        <authorList>
            <person name="Mendez-Garcia C."/>
            <person name="Mesa V."/>
            <person name="Sprenger R.R."/>
            <person name="Richter M."/>
            <person name="Diez M.S."/>
            <person name="Solano J."/>
            <person name="Bargiela R."/>
            <person name="Golyshina O.V."/>
            <person name="Manteca A."/>
            <person name="Ramos J.L."/>
            <person name="Gallego J.R."/>
            <person name="Llorente I."/>
            <person name="Martins Dos Santos V.A."/>
            <person name="Jensen O.N."/>
            <person name="Pelaez A.I."/>
            <person name="Sanchez J."/>
            <person name="Ferrer M."/>
        </authorList>
    </citation>
    <scope>NUCLEOTIDE SEQUENCE</scope>
</reference>
<evidence type="ECO:0000313" key="6">
    <source>
        <dbReference type="EMBL" id="EQD55684.1"/>
    </source>
</evidence>
<comment type="cofactor">
    <cofactor evidence="1">
        <name>(R)-lipoate</name>
        <dbReference type="ChEBI" id="CHEBI:83088"/>
    </cofactor>
</comment>
<dbReference type="InterPro" id="IPR011053">
    <property type="entry name" value="Single_hybrid_motif"/>
</dbReference>
<evidence type="ECO:0000259" key="5">
    <source>
        <dbReference type="PROSITE" id="PS50968"/>
    </source>
</evidence>
<protein>
    <submittedName>
        <fullName evidence="6">Biotin/lipoyl attachment domain protein</fullName>
    </submittedName>
</protein>
<organism evidence="6">
    <name type="scientific">mine drainage metagenome</name>
    <dbReference type="NCBI Taxonomy" id="410659"/>
    <lineage>
        <taxon>unclassified sequences</taxon>
        <taxon>metagenomes</taxon>
        <taxon>ecological metagenomes</taxon>
    </lineage>
</organism>
<sequence>MPTLLEAQVPDIGNYHDVPVIELLVKPGDTVTRDQGLVTLESDKATMEVPAPAAGVVKELKVKLGDAVSEGVLIALIETT</sequence>
<name>T1BR34_9ZZZZ</name>
<dbReference type="GO" id="GO:0006086">
    <property type="term" value="P:pyruvate decarboxylation to acetyl-CoA"/>
    <property type="evidence" value="ECO:0007669"/>
    <property type="project" value="TreeGrafter"/>
</dbReference>
<comment type="caution">
    <text evidence="6">The sequence shown here is derived from an EMBL/GenBank/DDBJ whole genome shotgun (WGS) entry which is preliminary data.</text>
</comment>
<dbReference type="SUPFAM" id="SSF51230">
    <property type="entry name" value="Single hybrid motif"/>
    <property type="match status" value="1"/>
</dbReference>
<gene>
    <name evidence="6" type="ORF">B2A_05582</name>
</gene>
<dbReference type="GO" id="GO:0031405">
    <property type="term" value="F:lipoic acid binding"/>
    <property type="evidence" value="ECO:0007669"/>
    <property type="project" value="TreeGrafter"/>
</dbReference>
<dbReference type="PANTHER" id="PTHR43178:SF2">
    <property type="entry name" value="DIHYDROLIPOYLLYSINE-RESIDUE ACETYLTRANSFERASE COMPONENT OF PYRUVATE DEHYDROGENASE COMPLEX"/>
    <property type="match status" value="1"/>
</dbReference>
<dbReference type="GO" id="GO:0016407">
    <property type="term" value="F:acetyltransferase activity"/>
    <property type="evidence" value="ECO:0007669"/>
    <property type="project" value="TreeGrafter"/>
</dbReference>
<dbReference type="PROSITE" id="PS50968">
    <property type="entry name" value="BIOTINYL_LIPOYL"/>
    <property type="match status" value="1"/>
</dbReference>
<accession>T1BR34</accession>
<feature type="non-terminal residue" evidence="6">
    <location>
        <position position="80"/>
    </location>
</feature>
<dbReference type="InterPro" id="IPR050743">
    <property type="entry name" value="2-oxoacid_DH_E2_comp"/>
</dbReference>
<keyword evidence="2" id="KW-0808">Transferase</keyword>
<keyword evidence="3" id="KW-0450">Lipoyl</keyword>
<dbReference type="PANTHER" id="PTHR43178">
    <property type="entry name" value="DIHYDROLIPOAMIDE ACETYLTRANSFERASE COMPONENT OF PYRUVATE DEHYDROGENASE COMPLEX"/>
    <property type="match status" value="1"/>
</dbReference>
<evidence type="ECO:0000256" key="4">
    <source>
        <dbReference type="ARBA" id="ARBA00023315"/>
    </source>
</evidence>
<evidence type="ECO:0000256" key="1">
    <source>
        <dbReference type="ARBA" id="ARBA00001938"/>
    </source>
</evidence>
<evidence type="ECO:0000256" key="2">
    <source>
        <dbReference type="ARBA" id="ARBA00022679"/>
    </source>
</evidence>
<dbReference type="PROSITE" id="PS00189">
    <property type="entry name" value="LIPOYL"/>
    <property type="match status" value="1"/>
</dbReference>
<dbReference type="Pfam" id="PF00364">
    <property type="entry name" value="Biotin_lipoyl"/>
    <property type="match status" value="1"/>
</dbReference>
<dbReference type="AlphaFoldDB" id="T1BR34"/>
<dbReference type="FunFam" id="2.40.50.100:FF:000009">
    <property type="entry name" value="Acetyltransferase component of pyruvate dehydrogenase complex"/>
    <property type="match status" value="1"/>
</dbReference>
<dbReference type="GO" id="GO:0005737">
    <property type="term" value="C:cytoplasm"/>
    <property type="evidence" value="ECO:0007669"/>
    <property type="project" value="TreeGrafter"/>
</dbReference>
<evidence type="ECO:0000256" key="3">
    <source>
        <dbReference type="ARBA" id="ARBA00022823"/>
    </source>
</evidence>
<reference evidence="6" key="1">
    <citation type="submission" date="2013-08" db="EMBL/GenBank/DDBJ databases">
        <authorList>
            <person name="Mendez C."/>
            <person name="Richter M."/>
            <person name="Ferrer M."/>
            <person name="Sanchez J."/>
        </authorList>
    </citation>
    <scope>NUCLEOTIDE SEQUENCE</scope>
</reference>
<feature type="domain" description="Lipoyl-binding" evidence="5">
    <location>
        <begin position="1"/>
        <end position="78"/>
    </location>
</feature>
<dbReference type="EMBL" id="AUZZ01003888">
    <property type="protein sequence ID" value="EQD55684.1"/>
    <property type="molecule type" value="Genomic_DNA"/>
</dbReference>
<dbReference type="Gene3D" id="2.40.50.100">
    <property type="match status" value="1"/>
</dbReference>
<dbReference type="InterPro" id="IPR003016">
    <property type="entry name" value="2-oxoA_DH_lipoyl-BS"/>
</dbReference>